<feature type="chain" id="PRO_5026357585" evidence="1">
    <location>
        <begin position="25"/>
        <end position="251"/>
    </location>
</feature>
<dbReference type="InterPro" id="IPR052022">
    <property type="entry name" value="26kDa_periplasmic_antigen"/>
</dbReference>
<dbReference type="PANTHER" id="PTHR34387">
    <property type="entry name" value="SLR1258 PROTEIN"/>
    <property type="match status" value="1"/>
</dbReference>
<protein>
    <submittedName>
        <fullName evidence="2">DUF541 domain-containing protein</fullName>
    </submittedName>
</protein>
<dbReference type="AlphaFoldDB" id="A0A6I6JTR8"/>
<organism evidence="2 3">
    <name type="scientific">Maribellus comscasis</name>
    <dbReference type="NCBI Taxonomy" id="2681766"/>
    <lineage>
        <taxon>Bacteria</taxon>
        <taxon>Pseudomonadati</taxon>
        <taxon>Bacteroidota</taxon>
        <taxon>Bacteroidia</taxon>
        <taxon>Marinilabiliales</taxon>
        <taxon>Prolixibacteraceae</taxon>
        <taxon>Maribellus</taxon>
    </lineage>
</organism>
<dbReference type="PANTHER" id="PTHR34387:SF1">
    <property type="entry name" value="PERIPLASMIC IMMUNOGENIC PROTEIN"/>
    <property type="match status" value="1"/>
</dbReference>
<dbReference type="GO" id="GO:0006974">
    <property type="term" value="P:DNA damage response"/>
    <property type="evidence" value="ECO:0007669"/>
    <property type="project" value="TreeGrafter"/>
</dbReference>
<keyword evidence="3" id="KW-1185">Reference proteome</keyword>
<feature type="signal peptide" evidence="1">
    <location>
        <begin position="1"/>
        <end position="24"/>
    </location>
</feature>
<dbReference type="InterPro" id="IPR007497">
    <property type="entry name" value="SIMPL/DUF541"/>
</dbReference>
<dbReference type="Gene3D" id="3.30.110.170">
    <property type="entry name" value="Protein of unknown function (DUF541), domain 1"/>
    <property type="match status" value="1"/>
</dbReference>
<dbReference type="KEGG" id="mcos:GM418_07690"/>
<evidence type="ECO:0000256" key="1">
    <source>
        <dbReference type="SAM" id="SignalP"/>
    </source>
</evidence>
<reference evidence="2 3" key="1">
    <citation type="submission" date="2019-11" db="EMBL/GenBank/DDBJ databases">
        <authorList>
            <person name="Zheng R.K."/>
            <person name="Sun C.M."/>
        </authorList>
    </citation>
    <scope>NUCLEOTIDE SEQUENCE [LARGE SCALE GENOMIC DNA]</scope>
    <source>
        <strain evidence="2 3">WC007</strain>
    </source>
</reference>
<dbReference type="Proteomes" id="UP000428260">
    <property type="component" value="Chromosome"/>
</dbReference>
<dbReference type="Pfam" id="PF04402">
    <property type="entry name" value="SIMPL"/>
    <property type="match status" value="1"/>
</dbReference>
<evidence type="ECO:0000313" key="2">
    <source>
        <dbReference type="EMBL" id="QGY43547.1"/>
    </source>
</evidence>
<name>A0A6I6JTR8_9BACT</name>
<proteinExistence type="predicted"/>
<keyword evidence="1" id="KW-0732">Signal</keyword>
<sequence length="251" mass="29057">MNLKMRLSYLFVFFFVVGALTTEAQNGSSRTIQVNGSAEMEIEPDEIKFVIEIEEYWEEEFKEEKLPGEYSEEEMEKKTRFEEYRTKVPLATIEDNLIRTLREVGIGKDDIVVSNLGNYWRFRGKEFLYRKQFIITISDFSKINELAKIMDAKGIKYMNIGELTHSNIEEYKKQVKINALQAAKEKALYLVESMNEELGNVVSIVEMGEGINRPVFASAMLRTVQTSPQESINQVKNINLTYQVQAKFAIK</sequence>
<gene>
    <name evidence="2" type="ORF">GM418_07690</name>
</gene>
<evidence type="ECO:0000313" key="3">
    <source>
        <dbReference type="Proteomes" id="UP000428260"/>
    </source>
</evidence>
<accession>A0A6I6JTR8</accession>
<dbReference type="EMBL" id="CP046401">
    <property type="protein sequence ID" value="QGY43547.1"/>
    <property type="molecule type" value="Genomic_DNA"/>
</dbReference>